<gene>
    <name evidence="2" type="ORF">CCMP2556_LOCUS11959</name>
</gene>
<evidence type="ECO:0000313" key="3">
    <source>
        <dbReference type="Proteomes" id="UP001642484"/>
    </source>
</evidence>
<evidence type="ECO:0000313" key="2">
    <source>
        <dbReference type="EMBL" id="CAK9015071.1"/>
    </source>
</evidence>
<dbReference type="Proteomes" id="UP001642484">
    <property type="component" value="Unassembled WGS sequence"/>
</dbReference>
<feature type="region of interest" description="Disordered" evidence="1">
    <location>
        <begin position="1"/>
        <end position="23"/>
    </location>
</feature>
<organism evidence="2 3">
    <name type="scientific">Durusdinium trenchii</name>
    <dbReference type="NCBI Taxonomy" id="1381693"/>
    <lineage>
        <taxon>Eukaryota</taxon>
        <taxon>Sar</taxon>
        <taxon>Alveolata</taxon>
        <taxon>Dinophyceae</taxon>
        <taxon>Suessiales</taxon>
        <taxon>Symbiodiniaceae</taxon>
        <taxon>Durusdinium</taxon>
    </lineage>
</organism>
<comment type="caution">
    <text evidence="2">The sequence shown here is derived from an EMBL/GenBank/DDBJ whole genome shotgun (WGS) entry which is preliminary data.</text>
</comment>
<evidence type="ECO:0000256" key="1">
    <source>
        <dbReference type="SAM" id="MobiDB-lite"/>
    </source>
</evidence>
<keyword evidence="3" id="KW-1185">Reference proteome</keyword>
<proteinExistence type="predicted"/>
<dbReference type="EMBL" id="CAXAMN010005714">
    <property type="protein sequence ID" value="CAK9015071.1"/>
    <property type="molecule type" value="Genomic_DNA"/>
</dbReference>
<name>A0ABP0JKW1_9DINO</name>
<protein>
    <submittedName>
        <fullName evidence="2">Uncharacterized protein</fullName>
    </submittedName>
</protein>
<reference evidence="2 3" key="1">
    <citation type="submission" date="2024-02" db="EMBL/GenBank/DDBJ databases">
        <authorList>
            <person name="Chen Y."/>
            <person name="Shah S."/>
            <person name="Dougan E. K."/>
            <person name="Thang M."/>
            <person name="Chan C."/>
        </authorList>
    </citation>
    <scope>NUCLEOTIDE SEQUENCE [LARGE SCALE GENOMIC DNA]</scope>
</reference>
<sequence>MPAKRKSGGGGDAKAKAARATASEPIADSASHAALFKTWLSTRLEKCQTIDQVFQKAFEKEELEDLVKYLKWVEHQFPAEHGVCITDANVGGAEKLCVSSMPEDLGIRPPFAIKVDELSPESTGLAEKLALATVQHTENRVRSDLKAVKAYVDDLNHWANRQGALDVKFLQGRFERGKAWCHKYMLTIMVMDLSLWPSSLLCVSNIHKEFAFSRSKAAMCGVLGPVQRARVVELVSEDADKPPSPPARAL</sequence>
<accession>A0ABP0JKW1</accession>